<evidence type="ECO:0000313" key="3">
    <source>
        <dbReference type="Proteomes" id="UP000075886"/>
    </source>
</evidence>
<dbReference type="VEuPathDB" id="VectorBase:AFAF003877"/>
<evidence type="ECO:0000256" key="1">
    <source>
        <dbReference type="SAM" id="MobiDB-lite"/>
    </source>
</evidence>
<name>A0A182Q687_9DIPT</name>
<proteinExistence type="predicted"/>
<organism evidence="2 3">
    <name type="scientific">Anopheles farauti</name>
    <dbReference type="NCBI Taxonomy" id="69004"/>
    <lineage>
        <taxon>Eukaryota</taxon>
        <taxon>Metazoa</taxon>
        <taxon>Ecdysozoa</taxon>
        <taxon>Arthropoda</taxon>
        <taxon>Hexapoda</taxon>
        <taxon>Insecta</taxon>
        <taxon>Pterygota</taxon>
        <taxon>Neoptera</taxon>
        <taxon>Endopterygota</taxon>
        <taxon>Diptera</taxon>
        <taxon>Nematocera</taxon>
        <taxon>Culicoidea</taxon>
        <taxon>Culicidae</taxon>
        <taxon>Anophelinae</taxon>
        <taxon>Anopheles</taxon>
    </lineage>
</organism>
<reference evidence="2" key="2">
    <citation type="submission" date="2020-05" db="UniProtKB">
        <authorList>
            <consortium name="EnsemblMetazoa"/>
        </authorList>
    </citation>
    <scope>IDENTIFICATION</scope>
    <source>
        <strain evidence="2">FAR1</strain>
    </source>
</reference>
<keyword evidence="3" id="KW-1185">Reference proteome</keyword>
<protein>
    <submittedName>
        <fullName evidence="2">Uncharacterized protein</fullName>
    </submittedName>
</protein>
<dbReference type="AlphaFoldDB" id="A0A182Q687"/>
<dbReference type="Proteomes" id="UP000075886">
    <property type="component" value="Unassembled WGS sequence"/>
</dbReference>
<dbReference type="EMBL" id="AXCN02001964">
    <property type="status" value="NOT_ANNOTATED_CDS"/>
    <property type="molecule type" value="Genomic_DNA"/>
</dbReference>
<evidence type="ECO:0000313" key="2">
    <source>
        <dbReference type="EnsemblMetazoa" id="AFAF003877-PA"/>
    </source>
</evidence>
<reference evidence="3" key="1">
    <citation type="submission" date="2014-01" db="EMBL/GenBank/DDBJ databases">
        <title>The Genome Sequence of Anopheles farauti FAR1 (V2).</title>
        <authorList>
            <consortium name="The Broad Institute Genomics Platform"/>
            <person name="Neafsey D.E."/>
            <person name="Besansky N."/>
            <person name="Howell P."/>
            <person name="Walton C."/>
            <person name="Young S.K."/>
            <person name="Zeng Q."/>
            <person name="Gargeya S."/>
            <person name="Fitzgerald M."/>
            <person name="Haas B."/>
            <person name="Abouelleil A."/>
            <person name="Allen A.W."/>
            <person name="Alvarado L."/>
            <person name="Arachchi H.M."/>
            <person name="Berlin A.M."/>
            <person name="Chapman S.B."/>
            <person name="Gainer-Dewar J."/>
            <person name="Goldberg J."/>
            <person name="Griggs A."/>
            <person name="Gujja S."/>
            <person name="Hansen M."/>
            <person name="Howarth C."/>
            <person name="Imamovic A."/>
            <person name="Ireland A."/>
            <person name="Larimer J."/>
            <person name="McCowan C."/>
            <person name="Murphy C."/>
            <person name="Pearson M."/>
            <person name="Poon T.W."/>
            <person name="Priest M."/>
            <person name="Roberts A."/>
            <person name="Saif S."/>
            <person name="Shea T."/>
            <person name="Sisk P."/>
            <person name="Sykes S."/>
            <person name="Wortman J."/>
            <person name="Nusbaum C."/>
            <person name="Birren B."/>
        </authorList>
    </citation>
    <scope>NUCLEOTIDE SEQUENCE [LARGE SCALE GENOMIC DNA]</scope>
    <source>
        <strain evidence="3">FAR1</strain>
    </source>
</reference>
<dbReference type="EnsemblMetazoa" id="AFAF003877-RA">
    <property type="protein sequence ID" value="AFAF003877-PA"/>
    <property type="gene ID" value="AFAF003877"/>
</dbReference>
<feature type="region of interest" description="Disordered" evidence="1">
    <location>
        <begin position="47"/>
        <end position="76"/>
    </location>
</feature>
<accession>A0A182Q687</accession>
<sequence length="124" mass="14288">MLMDGVNLFVVQPVPGRENSLSASVGSNGPNRYHLDLVFHDHKYKNHRPSAQQLLDVDRDVSPRGGRNSDTNDRNSLDLWISRSRRVLKSQEEYDNSQTASLSEYFTLPGFLLRTFRDQQRRTP</sequence>